<protein>
    <submittedName>
        <fullName evidence="2">Uncharacterized protein</fullName>
    </submittedName>
</protein>
<keyword evidence="1" id="KW-0812">Transmembrane</keyword>
<evidence type="ECO:0000313" key="2">
    <source>
        <dbReference type="EMBL" id="AHF23851.1"/>
    </source>
</evidence>
<dbReference type="AlphaFoldDB" id="W0FGR6"/>
<feature type="transmembrane region" description="Helical" evidence="1">
    <location>
        <begin position="20"/>
        <end position="37"/>
    </location>
</feature>
<proteinExistence type="predicted"/>
<evidence type="ECO:0000256" key="1">
    <source>
        <dbReference type="SAM" id="Phobius"/>
    </source>
</evidence>
<keyword evidence="1" id="KW-1133">Transmembrane helix</keyword>
<keyword evidence="1" id="KW-0472">Membrane</keyword>
<name>W0FGR6_9BACT</name>
<dbReference type="EMBL" id="KC246777">
    <property type="protein sequence ID" value="AHF23851.1"/>
    <property type="molecule type" value="Genomic_DNA"/>
</dbReference>
<accession>W0FGR6</accession>
<organism evidence="2">
    <name type="scientific">uncultured bacterium Contig15</name>
    <dbReference type="NCBI Taxonomy" id="1393441"/>
    <lineage>
        <taxon>Bacteria</taxon>
        <taxon>environmental samples</taxon>
    </lineage>
</organism>
<sequence>MECTAVIHAGGIRVIHGQDVVIFHEILIAVVIILAFMRDIMGRINVDLSVEDMGGRIRSKDMGYQRPALLAHNSALLCCDM</sequence>
<reference evidence="2" key="1">
    <citation type="journal article" date="2013" name="PLoS ONE">
        <title>Metagenomic insights into the carbohydrate-active enzymes carried by the microorganisms adhering to solid digesta in the rumen of cows.</title>
        <authorList>
            <person name="Wang L."/>
            <person name="Hatem A."/>
            <person name="Catalyurek U.V."/>
            <person name="Morrison M."/>
            <person name="Yu Z."/>
        </authorList>
    </citation>
    <scope>NUCLEOTIDE SEQUENCE</scope>
</reference>